<accession>A0A1F6EE93</accession>
<comment type="caution">
    <text evidence="2">The sequence shown here is derived from an EMBL/GenBank/DDBJ whole genome shotgun (WGS) entry which is preliminary data.</text>
</comment>
<dbReference type="Gene3D" id="3.40.50.720">
    <property type="entry name" value="NAD(P)-binding Rossmann-like Domain"/>
    <property type="match status" value="1"/>
</dbReference>
<dbReference type="PRINTS" id="PR01713">
    <property type="entry name" value="NUCEPIMERASE"/>
</dbReference>
<sequence length="318" mass="34386">MSRVLVTGGLGFIGSTIVDACVDRGDNVISVDDLSTGKEKYGNPKALNHRVDISDAIVLEKVFEAERPEIIFHTAALARIQPSFENPERYFAVNAVGTKNVLAAAKKYGVKRIVYSASSSAYGEQDASSLTEDMKLGAQAAHPYGSTKRMGEMLMRDMGKATGGPETVCLRYFNVYGPRQSTTAEGPYATVIGIFLDQRRQGKPLSVVPDGNQRRDFTAVDDVVRANLLASLSPKVGNGEIINIGTGRNYSIWEVAALILGLPLGTSSEELLTSGKCIMTPPRRGEVQETLADITRAKTLLAWEPEVSFPDGISRLRS</sequence>
<dbReference type="STRING" id="1798508.A3A35_01125"/>
<dbReference type="InterPro" id="IPR036291">
    <property type="entry name" value="NAD(P)-bd_dom_sf"/>
</dbReference>
<name>A0A1F6EE93_9BACT</name>
<protein>
    <recommendedName>
        <fullName evidence="1">NAD-dependent epimerase/dehydratase domain-containing protein</fullName>
    </recommendedName>
</protein>
<proteinExistence type="predicted"/>
<evidence type="ECO:0000259" key="1">
    <source>
        <dbReference type="Pfam" id="PF01370"/>
    </source>
</evidence>
<evidence type="ECO:0000313" key="2">
    <source>
        <dbReference type="EMBL" id="OGG71975.1"/>
    </source>
</evidence>
<dbReference type="AlphaFoldDB" id="A0A1F6EE93"/>
<gene>
    <name evidence="2" type="ORF">A3A35_01125</name>
</gene>
<dbReference type="Gene3D" id="3.90.25.10">
    <property type="entry name" value="UDP-galactose 4-epimerase, domain 1"/>
    <property type="match status" value="1"/>
</dbReference>
<evidence type="ECO:0000313" key="3">
    <source>
        <dbReference type="Proteomes" id="UP000179115"/>
    </source>
</evidence>
<dbReference type="EMBL" id="MFLV01000004">
    <property type="protein sequence ID" value="OGG71975.1"/>
    <property type="molecule type" value="Genomic_DNA"/>
</dbReference>
<dbReference type="Pfam" id="PF01370">
    <property type="entry name" value="Epimerase"/>
    <property type="match status" value="1"/>
</dbReference>
<dbReference type="PANTHER" id="PTHR43245:SF13">
    <property type="entry name" value="UDP-D-APIOSE_UDP-D-XYLOSE SYNTHASE 2"/>
    <property type="match status" value="1"/>
</dbReference>
<dbReference type="InterPro" id="IPR001509">
    <property type="entry name" value="Epimerase_deHydtase"/>
</dbReference>
<dbReference type="InterPro" id="IPR050177">
    <property type="entry name" value="Lipid_A_modif_metabolic_enz"/>
</dbReference>
<organism evidence="2 3">
    <name type="scientific">Candidatus Kaiserbacteria bacterium RIFCSPLOWO2_01_FULL_51_21</name>
    <dbReference type="NCBI Taxonomy" id="1798508"/>
    <lineage>
        <taxon>Bacteria</taxon>
        <taxon>Candidatus Kaiseribacteriota</taxon>
    </lineage>
</organism>
<feature type="domain" description="NAD-dependent epimerase/dehydratase" evidence="1">
    <location>
        <begin position="4"/>
        <end position="245"/>
    </location>
</feature>
<reference evidence="2 3" key="1">
    <citation type="journal article" date="2016" name="Nat. Commun.">
        <title>Thousands of microbial genomes shed light on interconnected biogeochemical processes in an aquifer system.</title>
        <authorList>
            <person name="Anantharaman K."/>
            <person name="Brown C.T."/>
            <person name="Hug L.A."/>
            <person name="Sharon I."/>
            <person name="Castelle C.J."/>
            <person name="Probst A.J."/>
            <person name="Thomas B.C."/>
            <person name="Singh A."/>
            <person name="Wilkins M.J."/>
            <person name="Karaoz U."/>
            <person name="Brodie E.L."/>
            <person name="Williams K.H."/>
            <person name="Hubbard S.S."/>
            <person name="Banfield J.F."/>
        </authorList>
    </citation>
    <scope>NUCLEOTIDE SEQUENCE [LARGE SCALE GENOMIC DNA]</scope>
</reference>
<dbReference type="PANTHER" id="PTHR43245">
    <property type="entry name" value="BIFUNCTIONAL POLYMYXIN RESISTANCE PROTEIN ARNA"/>
    <property type="match status" value="1"/>
</dbReference>
<dbReference type="Proteomes" id="UP000179115">
    <property type="component" value="Unassembled WGS sequence"/>
</dbReference>
<dbReference type="SUPFAM" id="SSF51735">
    <property type="entry name" value="NAD(P)-binding Rossmann-fold domains"/>
    <property type="match status" value="1"/>
</dbReference>